<dbReference type="Pfam" id="PF03190">
    <property type="entry name" value="Thioredox_DsbH"/>
    <property type="match status" value="1"/>
</dbReference>
<dbReference type="SUPFAM" id="SSF48208">
    <property type="entry name" value="Six-hairpin glycosidases"/>
    <property type="match status" value="1"/>
</dbReference>
<sequence>MEIRLNHLAAETSPYLLQHSSNPVDWYPWTDEVLSLANTKNKLLIISIGYSTCHWCHVMEEESFSDTEVAKVMNQDFINIKVDREERPDVDQVYMTAAQMMNGSGGWPLNVIALPDGRPVFIGSYMEKDVWTKVLKRFNAHFKSEPEKLYEYAAQVSEGLEEIVPMAGTMQTNAFSLQELEEAMGKWKRNWDTQWGGDQATEKFMLPVKMKFLLKYAVMLGDKDAYKQVMLTLDKMALGGIFDHIGGGFFRYATDYKWQVPHFEKMLYDNAQMIDLYVNAYKASKDSKYRNVVYATFSFLENNMANGKGGYYVAIDADSDGEEGRFYLWNDEELQNVLGVELDNFSKVFNTLKVKLDDEGEGYVLQPVETDSVLSKRLDVATEELLKNKQKWKRLLLERRDKRVKPLTDKKVISSWNAQLASAYIEAYMAFGDETFLKRGIAIHKFIKENLMNGNQLYHSYISKQVGNKGFLEDYAFYINMLINLFRATTDLTYLDEARHVLERTNALFYDAKKGFYNFVSEDELITQVIKLDDGVNPSPNAVMAQNLLQLGNIYFDKDYKNKGKTMLVHIQSELGEYLPYYTLWASELLNFMADSYEVAIIGDEAKSMLKDINKTYLPNALIVGSPKNCPIAIFEDRYTEGGTYIYICQENMCKLPMEKVELAIKQIQENYEEN</sequence>
<dbReference type="CDD" id="cd02955">
    <property type="entry name" value="SSP411"/>
    <property type="match status" value="1"/>
</dbReference>
<dbReference type="InterPro" id="IPR024705">
    <property type="entry name" value="Ssp411"/>
</dbReference>
<organism evidence="2 3">
    <name type="scientific">Aestuariibaculum lutulentum</name>
    <dbReference type="NCBI Taxonomy" id="2920935"/>
    <lineage>
        <taxon>Bacteria</taxon>
        <taxon>Pseudomonadati</taxon>
        <taxon>Bacteroidota</taxon>
        <taxon>Flavobacteriia</taxon>
        <taxon>Flavobacteriales</taxon>
        <taxon>Flavobacteriaceae</taxon>
    </lineage>
</organism>
<evidence type="ECO:0000313" key="3">
    <source>
        <dbReference type="Proteomes" id="UP001156141"/>
    </source>
</evidence>
<reference evidence="2" key="1">
    <citation type="submission" date="2022-02" db="EMBL/GenBank/DDBJ databases">
        <title>Aestuariibaculum sp., a marine bacterium isolated from sediment in Guangxi.</title>
        <authorList>
            <person name="Ying J."/>
        </authorList>
    </citation>
    <scope>NUCLEOTIDE SEQUENCE</scope>
    <source>
        <strain evidence="2">L182</strain>
    </source>
</reference>
<dbReference type="Gene3D" id="3.40.30.10">
    <property type="entry name" value="Glutaredoxin"/>
    <property type="match status" value="1"/>
</dbReference>
<proteinExistence type="predicted"/>
<dbReference type="InterPro" id="IPR008928">
    <property type="entry name" value="6-hairpin_glycosidase_sf"/>
</dbReference>
<dbReference type="Gene3D" id="1.50.10.20">
    <property type="match status" value="1"/>
</dbReference>
<dbReference type="PANTHER" id="PTHR42899">
    <property type="entry name" value="SPERMATOGENESIS-ASSOCIATED PROTEIN 20"/>
    <property type="match status" value="1"/>
</dbReference>
<dbReference type="Proteomes" id="UP001156141">
    <property type="component" value="Unassembled WGS sequence"/>
</dbReference>
<dbReference type="RefSeq" id="WP_240575065.1">
    <property type="nucleotide sequence ID" value="NZ_CP136709.1"/>
</dbReference>
<dbReference type="PANTHER" id="PTHR42899:SF1">
    <property type="entry name" value="SPERMATOGENESIS-ASSOCIATED PROTEIN 20"/>
    <property type="match status" value="1"/>
</dbReference>
<dbReference type="Gene3D" id="1.50.10.10">
    <property type="match status" value="1"/>
</dbReference>
<feature type="domain" description="Spermatogenesis-associated protein 20-like TRX" evidence="1">
    <location>
        <begin position="6"/>
        <end position="160"/>
    </location>
</feature>
<protein>
    <submittedName>
        <fullName evidence="2">Thioredoxin domain-containing protein</fullName>
    </submittedName>
</protein>
<accession>A0ABS9RLS1</accession>
<dbReference type="EMBL" id="JAKVQD010000007">
    <property type="protein sequence ID" value="MCH4553893.1"/>
    <property type="molecule type" value="Genomic_DNA"/>
</dbReference>
<keyword evidence="3" id="KW-1185">Reference proteome</keyword>
<evidence type="ECO:0000313" key="2">
    <source>
        <dbReference type="EMBL" id="MCH4553893.1"/>
    </source>
</evidence>
<gene>
    <name evidence="2" type="ORF">MKW35_14795</name>
</gene>
<comment type="caution">
    <text evidence="2">The sequence shown here is derived from an EMBL/GenBank/DDBJ whole genome shotgun (WGS) entry which is preliminary data.</text>
</comment>
<dbReference type="InterPro" id="IPR004879">
    <property type="entry name" value="Ssp411-like_TRX"/>
</dbReference>
<dbReference type="InterPro" id="IPR012341">
    <property type="entry name" value="6hp_glycosidase-like_sf"/>
</dbReference>
<dbReference type="PIRSF" id="PIRSF006402">
    <property type="entry name" value="UCP006402_thioredoxin"/>
    <property type="match status" value="1"/>
</dbReference>
<dbReference type="SUPFAM" id="SSF52833">
    <property type="entry name" value="Thioredoxin-like"/>
    <property type="match status" value="1"/>
</dbReference>
<dbReference type="InterPro" id="IPR036249">
    <property type="entry name" value="Thioredoxin-like_sf"/>
</dbReference>
<evidence type="ECO:0000259" key="1">
    <source>
        <dbReference type="Pfam" id="PF03190"/>
    </source>
</evidence>
<name>A0ABS9RLS1_9FLAO</name>